<evidence type="ECO:0000256" key="4">
    <source>
        <dbReference type="ARBA" id="ARBA00022552"/>
    </source>
</evidence>
<feature type="domain" description="Exoribonuclease phosphorolytic" evidence="20">
    <location>
        <begin position="8"/>
        <end position="136"/>
    </location>
</feature>
<dbReference type="InterPro" id="IPR015847">
    <property type="entry name" value="ExoRNase_PH_dom2"/>
</dbReference>
<dbReference type="GO" id="GO:0009117">
    <property type="term" value="P:nucleotide metabolic process"/>
    <property type="evidence" value="ECO:0007669"/>
    <property type="project" value="UniProtKB-KW"/>
</dbReference>
<comment type="function">
    <text evidence="17">Phosphorolytic 3'-5' exoribonuclease that plays an important role in tRNA 3'-end maturation. Removes nucleotide residues following the 3'-CCA terminus of tRNAs; can also add nucleotides to the ends of RNA molecules by using nucleoside diphosphates as substrates, but this may not be physiologically important. Probably plays a role in initiation of 16S rRNA degradation (leading to ribosome degradation) during starvation.</text>
</comment>
<dbReference type="GO" id="GO:0016075">
    <property type="term" value="P:rRNA catabolic process"/>
    <property type="evidence" value="ECO:0007669"/>
    <property type="project" value="UniProtKB-UniRule"/>
</dbReference>
<dbReference type="EC" id="2.7.7.56" evidence="17"/>
<comment type="cofactor">
    <cofactor evidence="18">
        <name>Mg(2+)</name>
        <dbReference type="ChEBI" id="CHEBI:18420"/>
    </cofactor>
    <text evidence="18">Binds 1 Mg(2+) ion per subunit.</text>
</comment>
<dbReference type="Gene3D" id="3.30.230.70">
    <property type="entry name" value="GHMP Kinase, N-terminal domain"/>
    <property type="match status" value="1"/>
</dbReference>
<dbReference type="HAMAP" id="MF_01405">
    <property type="entry name" value="Non_canon_purine_NTPase"/>
    <property type="match status" value="1"/>
</dbReference>
<keyword evidence="10 18" id="KW-0547">Nucleotide-binding</keyword>
<keyword evidence="12 18" id="KW-0460">Magnesium</keyword>
<dbReference type="GO" id="GO:0036220">
    <property type="term" value="F:ITP diphosphatase activity"/>
    <property type="evidence" value="ECO:0007669"/>
    <property type="project" value="UniProtKB-UniRule"/>
</dbReference>
<comment type="subunit">
    <text evidence="3 18">Homodimer.</text>
</comment>
<dbReference type="CDD" id="cd00515">
    <property type="entry name" value="HAM1"/>
    <property type="match status" value="1"/>
</dbReference>
<dbReference type="GO" id="GO:0000175">
    <property type="term" value="F:3'-5'-RNA exonuclease activity"/>
    <property type="evidence" value="ECO:0007669"/>
    <property type="project" value="UniProtKB-UniRule"/>
</dbReference>
<keyword evidence="13" id="KW-0694">RNA-binding</keyword>
<feature type="binding site" evidence="18">
    <location>
        <begin position="423"/>
        <end position="424"/>
    </location>
    <ligand>
        <name>substrate</name>
    </ligand>
</feature>
<reference evidence="22" key="1">
    <citation type="submission" date="2020-10" db="EMBL/GenBank/DDBJ databases">
        <authorList>
            <person name="Gilroy R."/>
        </authorList>
    </citation>
    <scope>NUCLEOTIDE SEQUENCE</scope>
    <source>
        <strain evidence="22">ChiHcec3-11533</strain>
    </source>
</reference>
<dbReference type="Proteomes" id="UP000824072">
    <property type="component" value="Unassembled WGS sequence"/>
</dbReference>
<dbReference type="InterPro" id="IPR018336">
    <property type="entry name" value="RNase_PH_CS"/>
</dbReference>
<keyword evidence="5 17" id="KW-0820">tRNA-binding</keyword>
<evidence type="ECO:0000256" key="10">
    <source>
        <dbReference type="ARBA" id="ARBA00022741"/>
    </source>
</evidence>
<feature type="binding site" evidence="17">
    <location>
        <begin position="120"/>
        <end position="122"/>
    </location>
    <ligand>
        <name>phosphate</name>
        <dbReference type="ChEBI" id="CHEBI:43474"/>
        <note>substrate</note>
    </ligand>
</feature>
<comment type="subunit">
    <text evidence="17">Homohexameric ring arranged as a trimer of dimers.</text>
</comment>
<dbReference type="GO" id="GO:0017111">
    <property type="term" value="F:ribonucleoside triphosphate phosphatase activity"/>
    <property type="evidence" value="ECO:0007669"/>
    <property type="project" value="InterPro"/>
</dbReference>
<dbReference type="InterPro" id="IPR020568">
    <property type="entry name" value="Ribosomal_Su5_D2-typ_SF"/>
</dbReference>
<comment type="catalytic activity">
    <reaction evidence="16 18">
        <text>XTP + H2O = XMP + diphosphate + H(+)</text>
        <dbReference type="Rhea" id="RHEA:28610"/>
        <dbReference type="ChEBI" id="CHEBI:15377"/>
        <dbReference type="ChEBI" id="CHEBI:15378"/>
        <dbReference type="ChEBI" id="CHEBI:33019"/>
        <dbReference type="ChEBI" id="CHEBI:57464"/>
        <dbReference type="ChEBI" id="CHEBI:61314"/>
        <dbReference type="EC" id="3.6.1.66"/>
    </reaction>
</comment>
<dbReference type="GO" id="GO:0009146">
    <property type="term" value="P:purine nucleoside triphosphate catabolic process"/>
    <property type="evidence" value="ECO:0007669"/>
    <property type="project" value="UniProtKB-UniRule"/>
</dbReference>
<dbReference type="NCBIfam" id="TIGR01966">
    <property type="entry name" value="RNasePH"/>
    <property type="match status" value="1"/>
</dbReference>
<keyword evidence="14 18" id="KW-0546">Nucleotide metabolism</keyword>
<evidence type="ECO:0000313" key="23">
    <source>
        <dbReference type="Proteomes" id="UP000824072"/>
    </source>
</evidence>
<dbReference type="InterPro" id="IPR001247">
    <property type="entry name" value="ExoRNase_PH_dom1"/>
</dbReference>
<dbReference type="PROSITE" id="PS01277">
    <property type="entry name" value="RIBONUCLEASE_PH"/>
    <property type="match status" value="1"/>
</dbReference>
<comment type="caution">
    <text evidence="22">The sequence shown here is derived from an EMBL/GenBank/DDBJ whole genome shotgun (WGS) entry which is preliminary data.</text>
</comment>
<dbReference type="GO" id="GO:0009022">
    <property type="term" value="F:tRNA nucleotidyltransferase activity"/>
    <property type="evidence" value="ECO:0007669"/>
    <property type="project" value="UniProtKB-UniRule"/>
</dbReference>
<evidence type="ECO:0000256" key="8">
    <source>
        <dbReference type="ARBA" id="ARBA00022695"/>
    </source>
</evidence>
<dbReference type="HAMAP" id="MF_00564">
    <property type="entry name" value="RNase_PH"/>
    <property type="match status" value="1"/>
</dbReference>
<comment type="catalytic activity">
    <reaction evidence="18">
        <text>ITP + H2O = IMP + diphosphate + H(+)</text>
        <dbReference type="Rhea" id="RHEA:29399"/>
        <dbReference type="ChEBI" id="CHEBI:15377"/>
        <dbReference type="ChEBI" id="CHEBI:15378"/>
        <dbReference type="ChEBI" id="CHEBI:33019"/>
        <dbReference type="ChEBI" id="CHEBI:58053"/>
        <dbReference type="ChEBI" id="CHEBI:61402"/>
        <dbReference type="EC" id="3.6.1.66"/>
    </reaction>
</comment>
<evidence type="ECO:0000313" key="22">
    <source>
        <dbReference type="EMBL" id="HIU33628.1"/>
    </source>
</evidence>
<feature type="active site" description="Proton acceptor" evidence="18">
    <location>
        <position position="313"/>
    </location>
</feature>
<keyword evidence="4 17" id="KW-0698">rRNA processing</keyword>
<dbReference type="GO" id="GO:0000166">
    <property type="term" value="F:nucleotide binding"/>
    <property type="evidence" value="ECO:0007669"/>
    <property type="project" value="UniProtKB-KW"/>
</dbReference>
<protein>
    <recommendedName>
        <fullName evidence="17 18">Multifunctional fusion protein</fullName>
    </recommendedName>
    <domain>
        <recommendedName>
            <fullName evidence="18">dITP/XTP pyrophosphatase</fullName>
            <ecNumber evidence="18">3.6.1.66</ecNumber>
        </recommendedName>
        <alternativeName>
            <fullName evidence="18">Non-canonical purine NTP pyrophosphatase</fullName>
        </alternativeName>
        <alternativeName>
            <fullName evidence="18">Non-standard purine NTP pyrophosphatase</fullName>
        </alternativeName>
        <alternativeName>
            <fullName evidence="18">Nucleoside-triphosphate diphosphatase</fullName>
        </alternativeName>
        <alternativeName>
            <fullName evidence="18">Nucleoside-triphosphate pyrophosphatase</fullName>
            <shortName evidence="18">NTPase</shortName>
        </alternativeName>
    </domain>
    <domain>
        <recommendedName>
            <fullName evidence="17">Ribonuclease PH</fullName>
            <shortName evidence="17">RNase PH</shortName>
            <ecNumber evidence="17">2.7.7.56</ecNumber>
        </recommendedName>
        <alternativeName>
            <fullName evidence="17">tRNA nucleotidyltransferase</fullName>
        </alternativeName>
    </domain>
</protein>
<dbReference type="InterPro" id="IPR027408">
    <property type="entry name" value="PNPase/RNase_PH_dom_sf"/>
</dbReference>
<keyword evidence="6 17" id="KW-0808">Transferase</keyword>
<evidence type="ECO:0000256" key="9">
    <source>
        <dbReference type="ARBA" id="ARBA00022723"/>
    </source>
</evidence>
<evidence type="ECO:0000256" key="16">
    <source>
        <dbReference type="ARBA" id="ARBA00052017"/>
    </source>
</evidence>
<name>A0A9D1LAQ2_9FIRM</name>
<dbReference type="PANTHER" id="PTHR11953">
    <property type="entry name" value="EXOSOME COMPLEX COMPONENT"/>
    <property type="match status" value="1"/>
</dbReference>
<dbReference type="SUPFAM" id="SSF55666">
    <property type="entry name" value="Ribonuclease PH domain 2-like"/>
    <property type="match status" value="1"/>
</dbReference>
<evidence type="ECO:0000256" key="7">
    <source>
        <dbReference type="ARBA" id="ARBA00022694"/>
    </source>
</evidence>
<dbReference type="FunFam" id="3.90.950.10:FF:000001">
    <property type="entry name" value="dITP/XTP pyrophosphatase"/>
    <property type="match status" value="1"/>
</dbReference>
<dbReference type="GO" id="GO:0000049">
    <property type="term" value="F:tRNA binding"/>
    <property type="evidence" value="ECO:0007669"/>
    <property type="project" value="UniProtKB-UniRule"/>
</dbReference>
<feature type="binding site" evidence="18">
    <location>
        <begin position="252"/>
        <end position="257"/>
    </location>
    <ligand>
        <name>substrate</name>
    </ligand>
</feature>
<dbReference type="AlphaFoldDB" id="A0A9D1LAQ2"/>
<evidence type="ECO:0000256" key="3">
    <source>
        <dbReference type="ARBA" id="ARBA00011738"/>
    </source>
</evidence>
<evidence type="ECO:0000256" key="15">
    <source>
        <dbReference type="ARBA" id="ARBA00051875"/>
    </source>
</evidence>
<keyword evidence="11 18" id="KW-0378">Hydrolase</keyword>
<dbReference type="Pfam" id="PF01138">
    <property type="entry name" value="RNase_PH"/>
    <property type="match status" value="1"/>
</dbReference>
<dbReference type="Pfam" id="PF01725">
    <property type="entry name" value="Ham1p_like"/>
    <property type="match status" value="1"/>
</dbReference>
<evidence type="ECO:0000256" key="1">
    <source>
        <dbReference type="ARBA" id="ARBA00006678"/>
    </source>
</evidence>
<comment type="similarity">
    <text evidence="1 17">Belongs to the RNase PH family.</text>
</comment>
<dbReference type="GO" id="GO:0035870">
    <property type="term" value="F:dITP diphosphatase activity"/>
    <property type="evidence" value="ECO:0007669"/>
    <property type="project" value="UniProtKB-UniRule"/>
</dbReference>
<feature type="binding site" evidence="17">
    <location>
        <position position="82"/>
    </location>
    <ligand>
        <name>phosphate</name>
        <dbReference type="ChEBI" id="CHEBI:43474"/>
        <note>substrate</note>
    </ligand>
</feature>
<evidence type="ECO:0000256" key="18">
    <source>
        <dbReference type="HAMAP-Rule" id="MF_01405"/>
    </source>
</evidence>
<evidence type="ECO:0000256" key="17">
    <source>
        <dbReference type="HAMAP-Rule" id="MF_00564"/>
    </source>
</evidence>
<dbReference type="SUPFAM" id="SSF52972">
    <property type="entry name" value="ITPase-like"/>
    <property type="match status" value="1"/>
</dbReference>
<dbReference type="GO" id="GO:0046872">
    <property type="term" value="F:metal ion binding"/>
    <property type="evidence" value="ECO:0007669"/>
    <property type="project" value="UniProtKB-KW"/>
</dbReference>
<accession>A0A9D1LAQ2</accession>
<feature type="binding site" evidence="18">
    <location>
        <position position="284"/>
    </location>
    <ligand>
        <name>Mg(2+)</name>
        <dbReference type="ChEBI" id="CHEBI:18420"/>
    </ligand>
</feature>
<comment type="function">
    <text evidence="18">Pyrophosphatase that catalyzes the hydrolysis of nucleoside triphosphates to their monophosphate derivatives, with a high preference for the non-canonical purine nucleotides XTP (xanthosine triphosphate), dITP (deoxyinosine triphosphate) and ITP. Seems to function as a house-cleaning enzyme that removes non-canonical purine nucleotides from the nucleotide pool, thus preventing their incorporation into DNA/RNA and avoiding chromosomal lesions.</text>
</comment>
<feature type="binding site" evidence="18">
    <location>
        <position position="418"/>
    </location>
    <ligand>
        <name>substrate</name>
    </ligand>
</feature>
<evidence type="ECO:0000256" key="12">
    <source>
        <dbReference type="ARBA" id="ARBA00022842"/>
    </source>
</evidence>
<sequence length="440" mass="47792">MYQRALEEMRSVEILPHFTEMAAGSALIQSGKTRVLCTASVQEGVPPFLKGTGRGWLTAEYAMLPGATPSRKARDGVKKDGRNVEIGRLIGRSLRAACDLTRLGERTIYIDCDVLQADGGTRTAAITGGFVALVLAVEKLLREGVIQDSPVIRQVAAVSAGIVEQQCALDLEYAQDSRAQADVNIVMAREKGELGFVEVQGTGERRPFRRKELDTLLALAENGILQLMEKQLSALGDASELIGKKPKLALASNNFGKIKELRSLLKERFDVYSMREMGVEMEVEENGETFEENALLKAQALTQATGCAALADDSGLIVDALDGRPGVHSARYCGVHGDDEANNRLLLRELADTPAPRTARYACAIALTRPGRKPLVAYGACEGEILKDYRGEGGFGYDPLFLSRDLNLTFAEADEAAKNRVSHRARAIQALLEQLEEENG</sequence>
<reference evidence="22" key="2">
    <citation type="journal article" date="2021" name="PeerJ">
        <title>Extensive microbial diversity within the chicken gut microbiome revealed by metagenomics and culture.</title>
        <authorList>
            <person name="Gilroy R."/>
            <person name="Ravi A."/>
            <person name="Getino M."/>
            <person name="Pursley I."/>
            <person name="Horton D.L."/>
            <person name="Alikhan N.F."/>
            <person name="Baker D."/>
            <person name="Gharbi K."/>
            <person name="Hall N."/>
            <person name="Watson M."/>
            <person name="Adriaenssens E.M."/>
            <person name="Foster-Nyarko E."/>
            <person name="Jarju S."/>
            <person name="Secka A."/>
            <person name="Antonio M."/>
            <person name="Oren A."/>
            <person name="Chaudhuri R.R."/>
            <person name="La Ragione R."/>
            <person name="Hildebrand F."/>
            <person name="Pallen M.J."/>
        </authorList>
    </citation>
    <scope>NUCLEOTIDE SEQUENCE</scope>
    <source>
        <strain evidence="22">ChiHcec3-11533</strain>
    </source>
</reference>
<dbReference type="InterPro" id="IPR029001">
    <property type="entry name" value="ITPase-like_fam"/>
</dbReference>
<dbReference type="Pfam" id="PF03725">
    <property type="entry name" value="RNase_PH_C"/>
    <property type="match status" value="1"/>
</dbReference>
<dbReference type="InterPro" id="IPR002637">
    <property type="entry name" value="RdgB/HAM1"/>
</dbReference>
<evidence type="ECO:0000256" key="6">
    <source>
        <dbReference type="ARBA" id="ARBA00022679"/>
    </source>
</evidence>
<comment type="catalytic activity">
    <reaction evidence="15 18">
        <text>dITP + H2O = dIMP + diphosphate + H(+)</text>
        <dbReference type="Rhea" id="RHEA:28342"/>
        <dbReference type="ChEBI" id="CHEBI:15377"/>
        <dbReference type="ChEBI" id="CHEBI:15378"/>
        <dbReference type="ChEBI" id="CHEBI:33019"/>
        <dbReference type="ChEBI" id="CHEBI:61194"/>
        <dbReference type="ChEBI" id="CHEBI:61382"/>
        <dbReference type="EC" id="3.6.1.66"/>
    </reaction>
</comment>
<dbReference type="InterPro" id="IPR036345">
    <property type="entry name" value="ExoRNase_PH_dom2_sf"/>
</dbReference>
<dbReference type="PANTHER" id="PTHR11953:SF0">
    <property type="entry name" value="EXOSOME COMPLEX COMPONENT RRP41"/>
    <property type="match status" value="1"/>
</dbReference>
<dbReference type="GO" id="GO:0036222">
    <property type="term" value="F:XTP diphosphatase activity"/>
    <property type="evidence" value="ECO:0007669"/>
    <property type="project" value="UniProtKB-UniRule"/>
</dbReference>
<evidence type="ECO:0000256" key="2">
    <source>
        <dbReference type="ARBA" id="ARBA00008023"/>
    </source>
</evidence>
<dbReference type="Gene3D" id="3.90.950.10">
    <property type="match status" value="1"/>
</dbReference>
<keyword evidence="8 17" id="KW-0548">Nucleotidyltransferase</keyword>
<feature type="binding site" evidence="18">
    <location>
        <begin position="395"/>
        <end position="398"/>
    </location>
    <ligand>
        <name>substrate</name>
    </ligand>
</feature>
<feature type="domain" description="Exoribonuclease phosphorolytic" evidence="21">
    <location>
        <begin position="155"/>
        <end position="222"/>
    </location>
</feature>
<dbReference type="FunFam" id="3.30.230.70:FF:000003">
    <property type="entry name" value="Ribonuclease PH"/>
    <property type="match status" value="1"/>
</dbReference>
<comment type="similarity">
    <text evidence="2 18 19">Belongs to the HAM1 NTPase family.</text>
</comment>
<feature type="binding site" evidence="18">
    <location>
        <position position="313"/>
    </location>
    <ligand>
        <name>Mg(2+)</name>
        <dbReference type="ChEBI" id="CHEBI:18420"/>
    </ligand>
</feature>
<evidence type="ECO:0000256" key="14">
    <source>
        <dbReference type="ARBA" id="ARBA00023080"/>
    </source>
</evidence>
<dbReference type="EMBL" id="DVMU01000080">
    <property type="protein sequence ID" value="HIU33628.1"/>
    <property type="molecule type" value="Genomic_DNA"/>
</dbReference>
<dbReference type="InterPro" id="IPR050080">
    <property type="entry name" value="RNase_PH"/>
</dbReference>
<evidence type="ECO:0000256" key="11">
    <source>
        <dbReference type="ARBA" id="ARBA00022801"/>
    </source>
</evidence>
<dbReference type="EC" id="3.6.1.66" evidence="18"/>
<evidence type="ECO:0000259" key="21">
    <source>
        <dbReference type="Pfam" id="PF03725"/>
    </source>
</evidence>
<dbReference type="InterPro" id="IPR020922">
    <property type="entry name" value="dITP/XTP_pyrophosphatase"/>
</dbReference>
<dbReference type="NCBIfam" id="TIGR00042">
    <property type="entry name" value="RdgB/HAM1 family non-canonical purine NTP pyrophosphatase"/>
    <property type="match status" value="1"/>
</dbReference>
<gene>
    <name evidence="17 22" type="primary">rph</name>
    <name evidence="22" type="ORF">IAB02_03610</name>
</gene>
<evidence type="ECO:0000259" key="20">
    <source>
        <dbReference type="Pfam" id="PF01138"/>
    </source>
</evidence>
<dbReference type="SUPFAM" id="SSF54211">
    <property type="entry name" value="Ribosomal protein S5 domain 2-like"/>
    <property type="match status" value="1"/>
</dbReference>
<comment type="catalytic activity">
    <reaction evidence="17">
        <text>tRNA(n+1) + phosphate = tRNA(n) + a ribonucleoside 5'-diphosphate</text>
        <dbReference type="Rhea" id="RHEA:10628"/>
        <dbReference type="Rhea" id="RHEA-COMP:17343"/>
        <dbReference type="Rhea" id="RHEA-COMP:17344"/>
        <dbReference type="ChEBI" id="CHEBI:43474"/>
        <dbReference type="ChEBI" id="CHEBI:57930"/>
        <dbReference type="ChEBI" id="CHEBI:173114"/>
        <dbReference type="EC" id="2.7.7.56"/>
    </reaction>
</comment>
<organism evidence="22 23">
    <name type="scientific">Candidatus Pullichristensenella excrementigallinarum</name>
    <dbReference type="NCBI Taxonomy" id="2840907"/>
    <lineage>
        <taxon>Bacteria</taxon>
        <taxon>Bacillati</taxon>
        <taxon>Bacillota</taxon>
        <taxon>Clostridia</taxon>
        <taxon>Candidatus Pullichristensenella</taxon>
    </lineage>
</organism>
<keyword evidence="7 17" id="KW-0819">tRNA processing</keyword>
<dbReference type="InterPro" id="IPR002381">
    <property type="entry name" value="RNase_PH_bac-type"/>
</dbReference>
<evidence type="ECO:0000256" key="5">
    <source>
        <dbReference type="ARBA" id="ARBA00022555"/>
    </source>
</evidence>
<evidence type="ECO:0000256" key="19">
    <source>
        <dbReference type="RuleBase" id="RU003781"/>
    </source>
</evidence>
<feature type="binding site" evidence="18">
    <location>
        <position position="314"/>
    </location>
    <ligand>
        <name>substrate</name>
    </ligand>
</feature>
<evidence type="ECO:0000256" key="13">
    <source>
        <dbReference type="ARBA" id="ARBA00022884"/>
    </source>
</evidence>
<proteinExistence type="inferred from homology"/>
<dbReference type="GO" id="GO:0008033">
    <property type="term" value="P:tRNA processing"/>
    <property type="evidence" value="ECO:0007669"/>
    <property type="project" value="UniProtKB-UniRule"/>
</dbReference>
<keyword evidence="9 18" id="KW-0479">Metal-binding</keyword>
<dbReference type="GO" id="GO:0031125">
    <property type="term" value="P:rRNA 3'-end processing"/>
    <property type="evidence" value="ECO:0007669"/>
    <property type="project" value="UniProtKB-ARBA"/>
</dbReference>